<dbReference type="CDD" id="cd00118">
    <property type="entry name" value="LysM"/>
    <property type="match status" value="1"/>
</dbReference>
<name>A0A5J5HQ22_9BACI</name>
<dbReference type="Gene3D" id="3.10.350.10">
    <property type="entry name" value="LysM domain"/>
    <property type="match status" value="1"/>
</dbReference>
<dbReference type="InterPro" id="IPR036779">
    <property type="entry name" value="LysM_dom_sf"/>
</dbReference>
<evidence type="ECO:0000256" key="2">
    <source>
        <dbReference type="SAM" id="Phobius"/>
    </source>
</evidence>
<comment type="caution">
    <text evidence="4">The sequence shown here is derived from an EMBL/GenBank/DDBJ whole genome shotgun (WGS) entry which is preliminary data.</text>
</comment>
<dbReference type="InterPro" id="IPR018392">
    <property type="entry name" value="LysM"/>
</dbReference>
<keyword evidence="2" id="KW-0472">Membrane</keyword>
<dbReference type="Pfam" id="PF01476">
    <property type="entry name" value="LysM"/>
    <property type="match status" value="1"/>
</dbReference>
<feature type="compositionally biased region" description="Acidic residues" evidence="1">
    <location>
        <begin position="122"/>
        <end position="132"/>
    </location>
</feature>
<feature type="domain" description="LysM" evidence="3">
    <location>
        <begin position="272"/>
        <end position="318"/>
    </location>
</feature>
<evidence type="ECO:0000313" key="4">
    <source>
        <dbReference type="EMBL" id="KAA9023132.1"/>
    </source>
</evidence>
<gene>
    <name evidence="4" type="ORF">F4V44_13605</name>
</gene>
<feature type="region of interest" description="Disordered" evidence="1">
    <location>
        <begin position="122"/>
        <end position="148"/>
    </location>
</feature>
<accession>A0A5J5HQ22</accession>
<feature type="compositionally biased region" description="Basic and acidic residues" evidence="1">
    <location>
        <begin position="133"/>
        <end position="144"/>
    </location>
</feature>
<dbReference type="Gene3D" id="3.30.70.60">
    <property type="match status" value="1"/>
</dbReference>
<dbReference type="InterPro" id="IPR014717">
    <property type="entry name" value="Transl_elong_EF1B/ribsomal_bS6"/>
</dbReference>
<dbReference type="SMART" id="SM00257">
    <property type="entry name" value="LysM"/>
    <property type="match status" value="1"/>
</dbReference>
<dbReference type="OrthoDB" id="2427034at2"/>
<dbReference type="SUPFAM" id="SSF54106">
    <property type="entry name" value="LysM domain"/>
    <property type="match status" value="1"/>
</dbReference>
<dbReference type="EMBL" id="VYKL01000020">
    <property type="protein sequence ID" value="KAA9023132.1"/>
    <property type="molecule type" value="Genomic_DNA"/>
</dbReference>
<keyword evidence="5" id="KW-1185">Reference proteome</keyword>
<sequence length="333" mass="36969">MNLKLPKGKWAVIGTLLTIILLFTGIYFFVLYPKIGLIERKESELNTQQKILSALQSNMVSSNKNTFASTSSLQKLVPVKPLEQQFLLDIEKAEVVSGSFVSQMGFSEAELNLTEEIPQLEVDVEGEAEEEEKASAENETEEKPAAPALPAGVKKVTVTMTVESPSYFELETFLQTLENSQRITVIESIDFTANDEIIETEQIDKPLSYQVTVSAFYMPALTDLIDHLPKMESPEPANKKNPFSNFGQYDKGKVTAVYTPTNDPIVRNGEDVIYTVKPGDSLFSIAVQFYNSNEGLQKIRDTNGIIGNQIYAGQKLIIPAEKEKDAAEQNSPK</sequence>
<protein>
    <submittedName>
        <fullName evidence="4">LysM peptidoglycan-binding domain-containing protein</fullName>
    </submittedName>
</protein>
<dbReference type="AlphaFoldDB" id="A0A5J5HQ22"/>
<dbReference type="RefSeq" id="WP_150440570.1">
    <property type="nucleotide sequence ID" value="NZ_VYKL01000020.1"/>
</dbReference>
<dbReference type="Proteomes" id="UP000326671">
    <property type="component" value="Unassembled WGS sequence"/>
</dbReference>
<proteinExistence type="predicted"/>
<reference evidence="4 5" key="1">
    <citation type="submission" date="2019-09" db="EMBL/GenBank/DDBJ databases">
        <title>Whole genome sequences of isolates from the Mars Exploration Rovers.</title>
        <authorList>
            <person name="Seuylemezian A."/>
            <person name="Vaishampayan P."/>
        </authorList>
    </citation>
    <scope>NUCLEOTIDE SEQUENCE [LARGE SCALE GENOMIC DNA]</scope>
    <source>
        <strain evidence="4 5">MER_TA_151</strain>
    </source>
</reference>
<keyword evidence="2" id="KW-1133">Transmembrane helix</keyword>
<evidence type="ECO:0000259" key="3">
    <source>
        <dbReference type="PROSITE" id="PS51782"/>
    </source>
</evidence>
<keyword evidence="2" id="KW-0812">Transmembrane</keyword>
<feature type="transmembrane region" description="Helical" evidence="2">
    <location>
        <begin position="12"/>
        <end position="32"/>
    </location>
</feature>
<evidence type="ECO:0000313" key="5">
    <source>
        <dbReference type="Proteomes" id="UP000326671"/>
    </source>
</evidence>
<organism evidence="4 5">
    <name type="scientific">Niallia endozanthoxylica</name>
    <dbReference type="NCBI Taxonomy" id="2036016"/>
    <lineage>
        <taxon>Bacteria</taxon>
        <taxon>Bacillati</taxon>
        <taxon>Bacillota</taxon>
        <taxon>Bacilli</taxon>
        <taxon>Bacillales</taxon>
        <taxon>Bacillaceae</taxon>
        <taxon>Niallia</taxon>
    </lineage>
</organism>
<dbReference type="PROSITE" id="PS51782">
    <property type="entry name" value="LYSM"/>
    <property type="match status" value="1"/>
</dbReference>
<evidence type="ECO:0000256" key="1">
    <source>
        <dbReference type="SAM" id="MobiDB-lite"/>
    </source>
</evidence>